<organism evidence="6">
    <name type="scientific">Rodentolepis nana</name>
    <name type="common">Dwarf tapeworm</name>
    <name type="synonym">Hymenolepis nana</name>
    <dbReference type="NCBI Taxonomy" id="102285"/>
    <lineage>
        <taxon>Eukaryota</taxon>
        <taxon>Metazoa</taxon>
        <taxon>Spiralia</taxon>
        <taxon>Lophotrochozoa</taxon>
        <taxon>Platyhelminthes</taxon>
        <taxon>Cestoda</taxon>
        <taxon>Eucestoda</taxon>
        <taxon>Cyclophyllidea</taxon>
        <taxon>Hymenolepididae</taxon>
        <taxon>Rodentolepis</taxon>
    </lineage>
</organism>
<dbReference type="Gene3D" id="1.25.40.420">
    <property type="match status" value="1"/>
</dbReference>
<dbReference type="OrthoDB" id="6418787at2759"/>
<evidence type="ECO:0000256" key="1">
    <source>
        <dbReference type="ARBA" id="ARBA00022441"/>
    </source>
</evidence>
<gene>
    <name evidence="4" type="ORF">HNAJ_LOCUS1628</name>
</gene>
<evidence type="ECO:0000256" key="2">
    <source>
        <dbReference type="ARBA" id="ARBA00022737"/>
    </source>
</evidence>
<dbReference type="SMART" id="SM00612">
    <property type="entry name" value="Kelch"/>
    <property type="match status" value="2"/>
</dbReference>
<evidence type="ECO:0000259" key="3">
    <source>
        <dbReference type="PROSITE" id="PS50097"/>
    </source>
</evidence>
<dbReference type="EMBL" id="UZAE01000658">
    <property type="protein sequence ID" value="VDN97487.1"/>
    <property type="molecule type" value="Genomic_DNA"/>
</dbReference>
<sequence>MSADYHLSENLSENGVLKETYFLENCVSQQVVALLRGLEECRQKQLYTDVILCASGEEFPCHKVVLASSSRYFSAMFMTPFSEQQTSRVNLKQVSPWALRYLINFAYTGRLTLSTAVVQDLFVAANLLDYPLAVEACVDFMKRHLHISNCLGVQLLAEVYELHDLAKSARTLALENFSTLVNAEESTLDEWLQLPLKSVESYLSADDLEVRSEKEVLDACLIWVAHEPEKRACHLSDLLHHVRLQQLSPSLLRTYIESTSSIIRESPAALVYFKEIIDSLENNNHITPSSVNHNTAIPSTSLKPRPSTLKRPTLVAVGGISSTFILDSVDAFSFVRGRCLTCPAMPVNSLMWFSAAVAENILIITGGIRAGEILSSVYRFNVQENTWSQGRSMPIARARHASVAVRGGHVFLFGGVTVSPPNVSSRHMASENAQRAHSDGDEVRGIAESWGGEVPDLQLVSTISRYDVAKDEWVTAGHSRYPRQMSSIAVVSPVRVDKELSCNHSTGDRDSTDCHSSASFYTVVEMGGSLDTEMNVVSERMAIYIVRPNLTVDASDDYIALTRQVRYAKCAANQFQN</sequence>
<dbReference type="STRING" id="102285.A0A158QH72"/>
<dbReference type="PANTHER" id="PTHR24412:SF489">
    <property type="entry name" value="RING FINGER DOMAIN AND KELCH REPEAT-CONTAINING PROTEIN DDB_G0271372"/>
    <property type="match status" value="1"/>
</dbReference>
<keyword evidence="2" id="KW-0677">Repeat</keyword>
<reference evidence="6" key="1">
    <citation type="submission" date="2016-04" db="UniProtKB">
        <authorList>
            <consortium name="WormBaseParasite"/>
        </authorList>
    </citation>
    <scope>IDENTIFICATION</scope>
</reference>
<dbReference type="WBParaSite" id="HNAJ_0000162901-mRNA-1">
    <property type="protein sequence ID" value="HNAJ_0000162901-mRNA-1"/>
    <property type="gene ID" value="HNAJ_0000162901"/>
</dbReference>
<dbReference type="SMART" id="SM00225">
    <property type="entry name" value="BTB"/>
    <property type="match status" value="1"/>
</dbReference>
<dbReference type="Pfam" id="PF01344">
    <property type="entry name" value="Kelch_1"/>
    <property type="match status" value="1"/>
</dbReference>
<dbReference type="FunFam" id="1.25.40.420:FF:000001">
    <property type="entry name" value="Kelch-like family member 12"/>
    <property type="match status" value="1"/>
</dbReference>
<keyword evidence="1" id="KW-0880">Kelch repeat</keyword>
<dbReference type="AlphaFoldDB" id="A0A158QH72"/>
<evidence type="ECO:0000313" key="6">
    <source>
        <dbReference type="WBParaSite" id="HNAJ_0000162901-mRNA-1"/>
    </source>
</evidence>
<dbReference type="Pfam" id="PF00651">
    <property type="entry name" value="BTB"/>
    <property type="match status" value="1"/>
</dbReference>
<reference evidence="4 5" key="2">
    <citation type="submission" date="2018-11" db="EMBL/GenBank/DDBJ databases">
        <authorList>
            <consortium name="Pathogen Informatics"/>
        </authorList>
    </citation>
    <scope>NUCLEOTIDE SEQUENCE [LARGE SCALE GENOMIC DNA]</scope>
</reference>
<dbReference type="PROSITE" id="PS50097">
    <property type="entry name" value="BTB"/>
    <property type="match status" value="1"/>
</dbReference>
<dbReference type="InterPro" id="IPR011705">
    <property type="entry name" value="BACK"/>
</dbReference>
<keyword evidence="5" id="KW-1185">Reference proteome</keyword>
<dbReference type="SUPFAM" id="SSF117281">
    <property type="entry name" value="Kelch motif"/>
    <property type="match status" value="1"/>
</dbReference>
<dbReference type="Proteomes" id="UP000278807">
    <property type="component" value="Unassembled WGS sequence"/>
</dbReference>
<name>A0A158QH72_RODNA</name>
<dbReference type="InterPro" id="IPR006652">
    <property type="entry name" value="Kelch_1"/>
</dbReference>
<dbReference type="InterPro" id="IPR011333">
    <property type="entry name" value="SKP1/BTB/POZ_sf"/>
</dbReference>
<dbReference type="Pfam" id="PF07707">
    <property type="entry name" value="BACK"/>
    <property type="match status" value="1"/>
</dbReference>
<dbReference type="SUPFAM" id="SSF54695">
    <property type="entry name" value="POZ domain"/>
    <property type="match status" value="1"/>
</dbReference>
<dbReference type="InterPro" id="IPR015915">
    <property type="entry name" value="Kelch-typ_b-propeller"/>
</dbReference>
<dbReference type="SMART" id="SM00875">
    <property type="entry name" value="BACK"/>
    <property type="match status" value="1"/>
</dbReference>
<dbReference type="InterPro" id="IPR000210">
    <property type="entry name" value="BTB/POZ_dom"/>
</dbReference>
<evidence type="ECO:0000313" key="5">
    <source>
        <dbReference type="Proteomes" id="UP000278807"/>
    </source>
</evidence>
<evidence type="ECO:0000313" key="4">
    <source>
        <dbReference type="EMBL" id="VDN97487.1"/>
    </source>
</evidence>
<protein>
    <submittedName>
        <fullName evidence="6">BTB domain-containing protein</fullName>
    </submittedName>
</protein>
<dbReference type="Gene3D" id="3.30.710.10">
    <property type="entry name" value="Potassium Channel Kv1.1, Chain A"/>
    <property type="match status" value="1"/>
</dbReference>
<accession>A0A158QH72</accession>
<dbReference type="Gene3D" id="2.120.10.80">
    <property type="entry name" value="Kelch-type beta propeller"/>
    <property type="match status" value="1"/>
</dbReference>
<feature type="domain" description="BTB" evidence="3">
    <location>
        <begin position="48"/>
        <end position="115"/>
    </location>
</feature>
<dbReference type="PANTHER" id="PTHR24412">
    <property type="entry name" value="KELCH PROTEIN"/>
    <property type="match status" value="1"/>
</dbReference>
<proteinExistence type="predicted"/>